<dbReference type="PROSITE" id="PS50110">
    <property type="entry name" value="RESPONSE_REGULATORY"/>
    <property type="match status" value="1"/>
</dbReference>
<evidence type="ECO:0000256" key="1">
    <source>
        <dbReference type="ARBA" id="ARBA00022553"/>
    </source>
</evidence>
<sequence>MKGNVLLVDDEIELIEELKWQLAGRAYHVSLAESGQKGLDILKKEPIEVMIVDIRMPGMNGIEVIELSREIAPDLQCIVATGYADIETAAAAMRLGAVNFLCKPRDVTVNVLDAAIQEAMSKLALILEVREKEKRIEAANRKLKLLNSQLEDDNQDLSRRMADLELRQLLAIVMDHSLQYYRLTTGKTKVDLAEESGVWALTQDINGLIPKTMNKYLKIDSIPKKRPNIRAVTRTGRFVLSARPLTQYPDEKKKLESLLEQLEDFTH</sequence>
<dbReference type="PANTHER" id="PTHR44591">
    <property type="entry name" value="STRESS RESPONSE REGULATOR PROTEIN 1"/>
    <property type="match status" value="1"/>
</dbReference>
<name>A0A484HNC2_9BACT</name>
<reference evidence="5" key="1">
    <citation type="submission" date="2019-01" db="EMBL/GenBank/DDBJ databases">
        <authorList>
            <consortium name="Genoscope - CEA"/>
            <person name="William W."/>
        </authorList>
    </citation>
    <scope>NUCLEOTIDE SEQUENCE</scope>
    <source>
        <strain evidence="5">CR-1</strain>
    </source>
</reference>
<evidence type="ECO:0000259" key="4">
    <source>
        <dbReference type="PROSITE" id="PS50110"/>
    </source>
</evidence>
<dbReference type="GO" id="GO:0000160">
    <property type="term" value="P:phosphorelay signal transduction system"/>
    <property type="evidence" value="ECO:0007669"/>
    <property type="project" value="InterPro"/>
</dbReference>
<feature type="modified residue" description="4-aspartylphosphate" evidence="2">
    <location>
        <position position="53"/>
    </location>
</feature>
<dbReference type="Gene3D" id="3.40.50.2300">
    <property type="match status" value="1"/>
</dbReference>
<dbReference type="InterPro" id="IPR011006">
    <property type="entry name" value="CheY-like_superfamily"/>
</dbReference>
<evidence type="ECO:0000256" key="2">
    <source>
        <dbReference type="PROSITE-ProRule" id="PRU00169"/>
    </source>
</evidence>
<evidence type="ECO:0000313" key="5">
    <source>
        <dbReference type="EMBL" id="VEN75068.1"/>
    </source>
</evidence>
<keyword evidence="1 2" id="KW-0597">Phosphoprotein</keyword>
<dbReference type="Pfam" id="PF00072">
    <property type="entry name" value="Response_reg"/>
    <property type="match status" value="1"/>
</dbReference>
<evidence type="ECO:0000256" key="3">
    <source>
        <dbReference type="SAM" id="Coils"/>
    </source>
</evidence>
<dbReference type="CDD" id="cd17536">
    <property type="entry name" value="REC_YesN-like"/>
    <property type="match status" value="1"/>
</dbReference>
<dbReference type="EMBL" id="CAACVI010000049">
    <property type="protein sequence ID" value="VEN75068.1"/>
    <property type="molecule type" value="Genomic_DNA"/>
</dbReference>
<accession>A0A484HNC2</accession>
<organism evidence="5">
    <name type="scientific">uncultured Desulfobacteraceae bacterium</name>
    <dbReference type="NCBI Taxonomy" id="218296"/>
    <lineage>
        <taxon>Bacteria</taxon>
        <taxon>Pseudomonadati</taxon>
        <taxon>Thermodesulfobacteriota</taxon>
        <taxon>Desulfobacteria</taxon>
        <taxon>Desulfobacterales</taxon>
        <taxon>Desulfobacteraceae</taxon>
        <taxon>environmental samples</taxon>
    </lineage>
</organism>
<keyword evidence="3" id="KW-0175">Coiled coil</keyword>
<dbReference type="SUPFAM" id="SSF52172">
    <property type="entry name" value="CheY-like"/>
    <property type="match status" value="1"/>
</dbReference>
<protein>
    <recommendedName>
        <fullName evidence="4">Response regulatory domain-containing protein</fullName>
    </recommendedName>
</protein>
<dbReference type="InterPro" id="IPR050595">
    <property type="entry name" value="Bact_response_regulator"/>
</dbReference>
<feature type="coiled-coil region" evidence="3">
    <location>
        <begin position="122"/>
        <end position="167"/>
    </location>
</feature>
<feature type="domain" description="Response regulatory" evidence="4">
    <location>
        <begin position="4"/>
        <end position="118"/>
    </location>
</feature>
<dbReference type="PANTHER" id="PTHR44591:SF19">
    <property type="entry name" value="TWO-COMPONENT RESPONSE REGULATOR-RELATED"/>
    <property type="match status" value="1"/>
</dbReference>
<gene>
    <name evidence="5" type="ORF">EPICR_60055</name>
</gene>
<dbReference type="CDD" id="cd22890">
    <property type="entry name" value="ChiS-DBD"/>
    <property type="match status" value="1"/>
</dbReference>
<dbReference type="InterPro" id="IPR001789">
    <property type="entry name" value="Sig_transdc_resp-reg_receiver"/>
</dbReference>
<dbReference type="AlphaFoldDB" id="A0A484HNC2"/>
<proteinExistence type="predicted"/>
<dbReference type="SMART" id="SM00448">
    <property type="entry name" value="REC"/>
    <property type="match status" value="1"/>
</dbReference>